<keyword evidence="4" id="KW-1185">Reference proteome</keyword>
<evidence type="ECO:0000256" key="1">
    <source>
        <dbReference type="SAM" id="Coils"/>
    </source>
</evidence>
<feature type="compositionally biased region" description="Low complexity" evidence="2">
    <location>
        <begin position="57"/>
        <end position="90"/>
    </location>
</feature>
<dbReference type="Proteomes" id="UP001211907">
    <property type="component" value="Unassembled WGS sequence"/>
</dbReference>
<dbReference type="EMBL" id="JADGJH010000227">
    <property type="protein sequence ID" value="KAJ3133062.1"/>
    <property type="molecule type" value="Genomic_DNA"/>
</dbReference>
<evidence type="ECO:0000256" key="2">
    <source>
        <dbReference type="SAM" id="MobiDB-lite"/>
    </source>
</evidence>
<keyword evidence="1" id="KW-0175">Coiled coil</keyword>
<dbReference type="PANTHER" id="PTHR24330:SF19">
    <property type="entry name" value="MEDIATOR OF RNA POLYMERASE II TRANSCRIPTION SUBUNIT 29"/>
    <property type="match status" value="1"/>
</dbReference>
<sequence>MSSFERKNGFSYASILKQPATTATATATATTAGTSPPVGAIGGKPQPSLRIPLVDRSATNGLNANANNVNNFNSSRRSPAESAPHSPSSATTFIAAASQSSMSAVPNPHSPPPSARSQSPATRPPTTTPNMLNPNVNPASVASVPASPGADSDFSSPEINIAPLAAGGPVSTSPYQKNFIPQQLYQQQRQLNDSGFNWRTVGSSPTRKQSISYPQSPAQHDFQPPTTDNGAGVRSVADQLAAMNLGGGRYTPDPVSSTTAAAIPHIQATVFDDDEEDDLVLSRKRNIRARTASTPNAMMGIPPSGSAFLENYNSSAASGSWNNNNQGNIGNWSGSNANSSIWNVPQDASDALSPGMQTKQYRSLSFSLEAQQALQQLQHHQPSQQQQQQSEMQRRSSFAHDEAAPFPQQPPSRARTPLLGINLDHQPQHHYNSNNNTTNGNLNQFFRSNDASDFGFAAGRSRSKSSVASSYPAQYLSSSPGNSSIWANNDGNTSVNAILHRRSSTQPSAIDSRWGDAREPLRIVNDDVDSSLLNIGLQQQQQQQLQNDTDRYRRRHSHAPNLYADLAAQLIASSRPTNDADLYDARRRHSLGGPPLYANYLNEMDANLFKNGISGNSALFNDINDYFENTEYRTKAWVEAGKNLQKQNSYNQQQQQQQQIQQQQQQQQQMQMQLGQVQHLSLQQQQQQAPQQYWPVYVVEFKAGRIDYFHAADVGNGIVRSGDLVIVEADRGKDLGKVVHDGLTNAMQLQAFQAQHKDIMVESLISGKEIVPKRIYGLAQASEVALLVSKAQDEAKAMSGMFSAVFFLKIKFFVSMSSKNSSKKITDGNRGRGISMVWIIFFVL</sequence>
<evidence type="ECO:0000313" key="4">
    <source>
        <dbReference type="Proteomes" id="UP001211907"/>
    </source>
</evidence>
<evidence type="ECO:0008006" key="5">
    <source>
        <dbReference type="Google" id="ProtNLM"/>
    </source>
</evidence>
<feature type="compositionally biased region" description="Low complexity" evidence="2">
    <location>
        <begin position="20"/>
        <end position="32"/>
    </location>
</feature>
<reference evidence="3" key="1">
    <citation type="submission" date="2020-05" db="EMBL/GenBank/DDBJ databases">
        <title>Phylogenomic resolution of chytrid fungi.</title>
        <authorList>
            <person name="Stajich J.E."/>
            <person name="Amses K."/>
            <person name="Simmons R."/>
            <person name="Seto K."/>
            <person name="Myers J."/>
            <person name="Bonds A."/>
            <person name="Quandt C.A."/>
            <person name="Barry K."/>
            <person name="Liu P."/>
            <person name="Grigoriev I."/>
            <person name="Longcore J.E."/>
            <person name="James T.Y."/>
        </authorList>
    </citation>
    <scope>NUCLEOTIDE SEQUENCE</scope>
    <source>
        <strain evidence="3">JEL0513</strain>
    </source>
</reference>
<feature type="region of interest" description="Disordered" evidence="2">
    <location>
        <begin position="19"/>
        <end position="155"/>
    </location>
</feature>
<feature type="compositionally biased region" description="Basic and acidic residues" evidence="2">
    <location>
        <begin position="392"/>
        <end position="403"/>
    </location>
</feature>
<name>A0AAD5T641_9FUNG</name>
<feature type="compositionally biased region" description="Polar residues" evidence="2">
    <location>
        <begin position="195"/>
        <end position="229"/>
    </location>
</feature>
<feature type="region of interest" description="Disordered" evidence="2">
    <location>
        <begin position="373"/>
        <end position="418"/>
    </location>
</feature>
<dbReference type="AlphaFoldDB" id="A0AAD5T641"/>
<feature type="region of interest" description="Disordered" evidence="2">
    <location>
        <begin position="195"/>
        <end position="232"/>
    </location>
</feature>
<feature type="compositionally biased region" description="Low complexity" evidence="2">
    <location>
        <begin position="373"/>
        <end position="391"/>
    </location>
</feature>
<evidence type="ECO:0000313" key="3">
    <source>
        <dbReference type="EMBL" id="KAJ3133062.1"/>
    </source>
</evidence>
<proteinExistence type="predicted"/>
<dbReference type="PANTHER" id="PTHR24330">
    <property type="entry name" value="HOMEOBOX PROTEIN BARH-LIKE"/>
    <property type="match status" value="1"/>
</dbReference>
<accession>A0AAD5T641</accession>
<comment type="caution">
    <text evidence="3">The sequence shown here is derived from an EMBL/GenBank/DDBJ whole genome shotgun (WGS) entry which is preliminary data.</text>
</comment>
<feature type="coiled-coil region" evidence="1">
    <location>
        <begin position="646"/>
        <end position="673"/>
    </location>
</feature>
<organism evidence="3 4">
    <name type="scientific">Physocladia obscura</name>
    <dbReference type="NCBI Taxonomy" id="109957"/>
    <lineage>
        <taxon>Eukaryota</taxon>
        <taxon>Fungi</taxon>
        <taxon>Fungi incertae sedis</taxon>
        <taxon>Chytridiomycota</taxon>
        <taxon>Chytridiomycota incertae sedis</taxon>
        <taxon>Chytridiomycetes</taxon>
        <taxon>Chytridiales</taxon>
        <taxon>Chytriomycetaceae</taxon>
        <taxon>Physocladia</taxon>
    </lineage>
</organism>
<gene>
    <name evidence="3" type="ORF">HK100_004678</name>
</gene>
<protein>
    <recommendedName>
        <fullName evidence="5">PSP1 C-terminal domain-containing protein</fullName>
    </recommendedName>
</protein>
<feature type="compositionally biased region" description="Low complexity" evidence="2">
    <location>
        <begin position="128"/>
        <end position="148"/>
    </location>
</feature>
<dbReference type="InterPro" id="IPR052145">
    <property type="entry name" value="Mediator/Homeobox_domain"/>
</dbReference>